<comment type="caution">
    <text evidence="2">The sequence shown here is derived from an EMBL/GenBank/DDBJ whole genome shotgun (WGS) entry which is preliminary data.</text>
</comment>
<dbReference type="Proteomes" id="UP000266723">
    <property type="component" value="Unassembled WGS sequence"/>
</dbReference>
<proteinExistence type="predicted"/>
<sequence length="169" mass="19114">MRREGRQHGIVRTYRILPPPPLNPRLVNSATPSTSSAVFTKLPSKPTRANRRIWYGQVHWLRSNDMASSSSYKLLTCRIITRPGTRSILDLAGLSELNGNGDDFKEDKGGEAEDEMTKRENGHNSDKEEGGSRGRDVDESMSFYDVGMMMMEHVLDHDDDEEEDGWCLV</sequence>
<accession>A0ABQ7E5H0</accession>
<keyword evidence="3" id="KW-1185">Reference proteome</keyword>
<name>A0ABQ7E5H0_BRACR</name>
<evidence type="ECO:0000313" key="2">
    <source>
        <dbReference type="EMBL" id="KAF3592212.1"/>
    </source>
</evidence>
<dbReference type="PANTHER" id="PTHR34278">
    <property type="entry name" value="PROTEIN THI031, PUTATIVE-RELATED"/>
    <property type="match status" value="1"/>
</dbReference>
<evidence type="ECO:0008006" key="4">
    <source>
        <dbReference type="Google" id="ProtNLM"/>
    </source>
</evidence>
<evidence type="ECO:0000313" key="3">
    <source>
        <dbReference type="Proteomes" id="UP000266723"/>
    </source>
</evidence>
<reference evidence="2 3" key="1">
    <citation type="journal article" date="2020" name="BMC Genomics">
        <title>Intraspecific diversification of the crop wild relative Brassica cretica Lam. using demographic model selection.</title>
        <authorList>
            <person name="Kioukis A."/>
            <person name="Michalopoulou V.A."/>
            <person name="Briers L."/>
            <person name="Pirintsos S."/>
            <person name="Studholme D.J."/>
            <person name="Pavlidis P."/>
            <person name="Sarris P.F."/>
        </authorList>
    </citation>
    <scope>NUCLEOTIDE SEQUENCE [LARGE SCALE GENOMIC DNA]</scope>
    <source>
        <strain evidence="3">cv. PFS-1207/04</strain>
    </source>
</reference>
<feature type="region of interest" description="Disordered" evidence="1">
    <location>
        <begin position="97"/>
        <end position="138"/>
    </location>
</feature>
<dbReference type="EMBL" id="QGKV02000299">
    <property type="protein sequence ID" value="KAF3592212.1"/>
    <property type="molecule type" value="Genomic_DNA"/>
</dbReference>
<dbReference type="PANTHER" id="PTHR34278:SF15">
    <property type="entry name" value="HOP-INTERACTING PROTEIN"/>
    <property type="match status" value="1"/>
</dbReference>
<gene>
    <name evidence="2" type="ORF">DY000_02025434</name>
</gene>
<feature type="compositionally biased region" description="Basic and acidic residues" evidence="1">
    <location>
        <begin position="102"/>
        <end position="138"/>
    </location>
</feature>
<protein>
    <recommendedName>
        <fullName evidence="4">Protein kinase domain-containing protein</fullName>
    </recommendedName>
</protein>
<evidence type="ECO:0000256" key="1">
    <source>
        <dbReference type="SAM" id="MobiDB-lite"/>
    </source>
</evidence>
<organism evidence="2 3">
    <name type="scientific">Brassica cretica</name>
    <name type="common">Mustard</name>
    <dbReference type="NCBI Taxonomy" id="69181"/>
    <lineage>
        <taxon>Eukaryota</taxon>
        <taxon>Viridiplantae</taxon>
        <taxon>Streptophyta</taxon>
        <taxon>Embryophyta</taxon>
        <taxon>Tracheophyta</taxon>
        <taxon>Spermatophyta</taxon>
        <taxon>Magnoliopsida</taxon>
        <taxon>eudicotyledons</taxon>
        <taxon>Gunneridae</taxon>
        <taxon>Pentapetalae</taxon>
        <taxon>rosids</taxon>
        <taxon>malvids</taxon>
        <taxon>Brassicales</taxon>
        <taxon>Brassicaceae</taxon>
        <taxon>Brassiceae</taxon>
        <taxon>Brassica</taxon>
    </lineage>
</organism>